<dbReference type="PROSITE" id="PS51257">
    <property type="entry name" value="PROKAR_LIPOPROTEIN"/>
    <property type="match status" value="1"/>
</dbReference>
<gene>
    <name evidence="3" type="ORF">HDF25_002769</name>
</gene>
<feature type="signal peptide" evidence="1">
    <location>
        <begin position="1"/>
        <end position="22"/>
    </location>
</feature>
<evidence type="ECO:0000313" key="3">
    <source>
        <dbReference type="EMBL" id="MBB6500610.1"/>
    </source>
</evidence>
<dbReference type="AlphaFoldDB" id="A0A7X0J496"/>
<evidence type="ECO:0000259" key="2">
    <source>
        <dbReference type="Pfam" id="PF22036"/>
    </source>
</evidence>
<feature type="chain" id="PRO_5031072006" description="MoaF-like domain-containing protein" evidence="1">
    <location>
        <begin position="23"/>
        <end position="148"/>
    </location>
</feature>
<organism evidence="3 4">
    <name type="scientific">Pedobacter cryoconitis</name>
    <dbReference type="NCBI Taxonomy" id="188932"/>
    <lineage>
        <taxon>Bacteria</taxon>
        <taxon>Pseudomonadati</taxon>
        <taxon>Bacteroidota</taxon>
        <taxon>Sphingobacteriia</taxon>
        <taxon>Sphingobacteriales</taxon>
        <taxon>Sphingobacteriaceae</taxon>
        <taxon>Pedobacter</taxon>
    </lineage>
</organism>
<dbReference type="EMBL" id="JACHCC010000007">
    <property type="protein sequence ID" value="MBB6500610.1"/>
    <property type="molecule type" value="Genomic_DNA"/>
</dbReference>
<reference evidence="3 4" key="1">
    <citation type="submission" date="2020-08" db="EMBL/GenBank/DDBJ databases">
        <title>Genomic Encyclopedia of Type Strains, Phase IV (KMG-V): Genome sequencing to study the core and pangenomes of soil and plant-associated prokaryotes.</title>
        <authorList>
            <person name="Whitman W."/>
        </authorList>
    </citation>
    <scope>NUCLEOTIDE SEQUENCE [LARGE SCALE GENOMIC DNA]</scope>
    <source>
        <strain evidence="3 4">M2T3</strain>
    </source>
</reference>
<dbReference type="Gene3D" id="2.40.128.20">
    <property type="match status" value="1"/>
</dbReference>
<protein>
    <recommendedName>
        <fullName evidence="2">MoaF-like domain-containing protein</fullName>
    </recommendedName>
</protein>
<proteinExistence type="predicted"/>
<evidence type="ECO:0000313" key="4">
    <source>
        <dbReference type="Proteomes" id="UP000521017"/>
    </source>
</evidence>
<dbReference type="InterPro" id="IPR012674">
    <property type="entry name" value="Calycin"/>
</dbReference>
<comment type="caution">
    <text evidence="3">The sequence shown here is derived from an EMBL/GenBank/DDBJ whole genome shotgun (WGS) entry which is preliminary data.</text>
</comment>
<evidence type="ECO:0000256" key="1">
    <source>
        <dbReference type="SAM" id="SignalP"/>
    </source>
</evidence>
<keyword evidence="1" id="KW-0732">Signal</keyword>
<dbReference type="Proteomes" id="UP000521017">
    <property type="component" value="Unassembled WGS sequence"/>
</dbReference>
<dbReference type="RefSeq" id="WP_184625584.1">
    <property type="nucleotide sequence ID" value="NZ_JACHCC010000007.1"/>
</dbReference>
<dbReference type="Pfam" id="PF22036">
    <property type="entry name" value="MoaF_like"/>
    <property type="match status" value="1"/>
</dbReference>
<feature type="domain" description="MoaF-like" evidence="2">
    <location>
        <begin position="44"/>
        <end position="128"/>
    </location>
</feature>
<accession>A0A7X0J496</accession>
<dbReference type="InterPro" id="IPR053892">
    <property type="entry name" value="MoaF-like"/>
</dbReference>
<sequence>MQNFKRLSIFMLSGFLAASAIAACTPAGNNSTDPSVRNPEHELIGRTGKITYPGFQAEVQYINDSTIHWKTVDTKGTVAEETEHIAYKKLDDHLFFLNWMEESGLTVSQVINTKDLEVTAYLTYKDATVPSGRKTEYLHGKFEYINNH</sequence>
<name>A0A7X0J496_9SPHI</name>